<dbReference type="GO" id="GO:0005524">
    <property type="term" value="F:ATP binding"/>
    <property type="evidence" value="ECO:0007669"/>
    <property type="project" value="UniProtKB-KW"/>
</dbReference>
<evidence type="ECO:0000259" key="10">
    <source>
        <dbReference type="Pfam" id="PF01909"/>
    </source>
</evidence>
<name>A0AAE4C5Y1_9MICC</name>
<keyword evidence="2" id="KW-1277">Toxin-antitoxin system</keyword>
<dbReference type="InterPro" id="IPR052038">
    <property type="entry name" value="Type-VII_TA_antitoxin"/>
</dbReference>
<evidence type="ECO:0000256" key="4">
    <source>
        <dbReference type="ARBA" id="ARBA00022695"/>
    </source>
</evidence>
<dbReference type="PANTHER" id="PTHR33571">
    <property type="entry name" value="SSL8005 PROTEIN"/>
    <property type="match status" value="1"/>
</dbReference>
<dbReference type="CDD" id="cd05403">
    <property type="entry name" value="NT_KNTase_like"/>
    <property type="match status" value="1"/>
</dbReference>
<organism evidence="11 12">
    <name type="scientific">Falsarthrobacter nasiphocae</name>
    <dbReference type="NCBI Taxonomy" id="189863"/>
    <lineage>
        <taxon>Bacteria</taxon>
        <taxon>Bacillati</taxon>
        <taxon>Actinomycetota</taxon>
        <taxon>Actinomycetes</taxon>
        <taxon>Micrococcales</taxon>
        <taxon>Micrococcaceae</taxon>
        <taxon>Falsarthrobacter</taxon>
    </lineage>
</organism>
<dbReference type="PANTHER" id="PTHR33571:SF14">
    <property type="entry name" value="PROTEIN ADENYLYLTRANSFERASE MJ0435-RELATED"/>
    <property type="match status" value="1"/>
</dbReference>
<comment type="similarity">
    <text evidence="9">Belongs to the MntA antitoxin family.</text>
</comment>
<reference evidence="11" key="1">
    <citation type="submission" date="2023-07" db="EMBL/GenBank/DDBJ databases">
        <title>Sequencing the genomes of 1000 actinobacteria strains.</title>
        <authorList>
            <person name="Klenk H.-P."/>
        </authorList>
    </citation>
    <scope>NUCLEOTIDE SEQUENCE</scope>
    <source>
        <strain evidence="11">DSM 13988</strain>
    </source>
</reference>
<dbReference type="GO" id="GO:0016779">
    <property type="term" value="F:nucleotidyltransferase activity"/>
    <property type="evidence" value="ECO:0007669"/>
    <property type="project" value="UniProtKB-KW"/>
</dbReference>
<dbReference type="RefSeq" id="WP_309849458.1">
    <property type="nucleotide sequence ID" value="NZ_BAAAIU010000022.1"/>
</dbReference>
<dbReference type="Pfam" id="PF01909">
    <property type="entry name" value="NTP_transf_2"/>
    <property type="match status" value="1"/>
</dbReference>
<evidence type="ECO:0000256" key="3">
    <source>
        <dbReference type="ARBA" id="ARBA00022679"/>
    </source>
</evidence>
<dbReference type="Gene3D" id="3.30.460.10">
    <property type="entry name" value="Beta Polymerase, domain 2"/>
    <property type="match status" value="1"/>
</dbReference>
<protein>
    <submittedName>
        <fullName evidence="11">Nucleotidyltransferase</fullName>
    </submittedName>
</protein>
<comment type="cofactor">
    <cofactor evidence="1">
        <name>Mg(2+)</name>
        <dbReference type="ChEBI" id="CHEBI:18420"/>
    </cofactor>
</comment>
<keyword evidence="8" id="KW-0460">Magnesium</keyword>
<gene>
    <name evidence="11" type="ORF">J2S35_000487</name>
</gene>
<keyword evidence="3" id="KW-0808">Transferase</keyword>
<evidence type="ECO:0000256" key="2">
    <source>
        <dbReference type="ARBA" id="ARBA00022649"/>
    </source>
</evidence>
<evidence type="ECO:0000256" key="6">
    <source>
        <dbReference type="ARBA" id="ARBA00022741"/>
    </source>
</evidence>
<keyword evidence="12" id="KW-1185">Reference proteome</keyword>
<evidence type="ECO:0000313" key="11">
    <source>
        <dbReference type="EMBL" id="MDR6891547.1"/>
    </source>
</evidence>
<dbReference type="AlphaFoldDB" id="A0AAE4C5Y1"/>
<dbReference type="SUPFAM" id="SSF81301">
    <property type="entry name" value="Nucleotidyltransferase"/>
    <property type="match status" value="1"/>
</dbReference>
<keyword evidence="4" id="KW-0548">Nucleotidyltransferase</keyword>
<comment type="caution">
    <text evidence="11">The sequence shown here is derived from an EMBL/GenBank/DDBJ whole genome shotgun (WGS) entry which is preliminary data.</text>
</comment>
<dbReference type="InterPro" id="IPR002934">
    <property type="entry name" value="Polymerase_NTP_transf_dom"/>
</dbReference>
<sequence>MHEDTTTSETLALRELLVARREEFQMLLDRYGATNPKLFGSVARGTAHSSSDIDILVEMDPSDGNLLMRASGLMEETRALFDRDDIDIFPLQLLKRPISTSALVDAVAL</sequence>
<dbReference type="Proteomes" id="UP001247307">
    <property type="component" value="Unassembled WGS sequence"/>
</dbReference>
<evidence type="ECO:0000256" key="1">
    <source>
        <dbReference type="ARBA" id="ARBA00001946"/>
    </source>
</evidence>
<dbReference type="GO" id="GO:0046872">
    <property type="term" value="F:metal ion binding"/>
    <property type="evidence" value="ECO:0007669"/>
    <property type="project" value="UniProtKB-KW"/>
</dbReference>
<evidence type="ECO:0000313" key="12">
    <source>
        <dbReference type="Proteomes" id="UP001247307"/>
    </source>
</evidence>
<evidence type="ECO:0000256" key="7">
    <source>
        <dbReference type="ARBA" id="ARBA00022840"/>
    </source>
</evidence>
<evidence type="ECO:0000256" key="8">
    <source>
        <dbReference type="ARBA" id="ARBA00022842"/>
    </source>
</evidence>
<accession>A0AAE4C5Y1</accession>
<keyword evidence="7" id="KW-0067">ATP-binding</keyword>
<proteinExistence type="inferred from homology"/>
<feature type="domain" description="Polymerase nucleotidyl transferase" evidence="10">
    <location>
        <begin position="38"/>
        <end position="76"/>
    </location>
</feature>
<dbReference type="EMBL" id="JAVDUI010000001">
    <property type="protein sequence ID" value="MDR6891547.1"/>
    <property type="molecule type" value="Genomic_DNA"/>
</dbReference>
<evidence type="ECO:0000256" key="5">
    <source>
        <dbReference type="ARBA" id="ARBA00022723"/>
    </source>
</evidence>
<evidence type="ECO:0000256" key="9">
    <source>
        <dbReference type="ARBA" id="ARBA00038276"/>
    </source>
</evidence>
<keyword evidence="6" id="KW-0547">Nucleotide-binding</keyword>
<dbReference type="InterPro" id="IPR043519">
    <property type="entry name" value="NT_sf"/>
</dbReference>
<keyword evidence="5" id="KW-0479">Metal-binding</keyword>